<dbReference type="PANTHER" id="PTHR32009">
    <property type="entry name" value="TMV RESISTANCE PROTEIN N-LIKE"/>
    <property type="match status" value="1"/>
</dbReference>
<evidence type="ECO:0000256" key="4">
    <source>
        <dbReference type="ARBA" id="ARBA00047304"/>
    </source>
</evidence>
<evidence type="ECO:0000256" key="3">
    <source>
        <dbReference type="ARBA" id="ARBA00023027"/>
    </source>
</evidence>
<dbReference type="PROSITE" id="PS50104">
    <property type="entry name" value="TIR"/>
    <property type="match status" value="1"/>
</dbReference>
<proteinExistence type="predicted"/>
<evidence type="ECO:0000259" key="5">
    <source>
        <dbReference type="PROSITE" id="PS50104"/>
    </source>
</evidence>
<comment type="caution">
    <text evidence="6">The sequence shown here is derived from an EMBL/GenBank/DDBJ whole genome shotgun (WGS) entry which is preliminary data.</text>
</comment>
<dbReference type="GO" id="GO:0061809">
    <property type="term" value="F:NAD+ nucleosidase activity, cyclic ADP-ribose generating"/>
    <property type="evidence" value="ECO:0007669"/>
    <property type="project" value="UniProtKB-EC"/>
</dbReference>
<protein>
    <recommendedName>
        <fullName evidence="1">ADP-ribosyl cyclase/cyclic ADP-ribose hydrolase</fullName>
        <ecNumber evidence="1">3.2.2.6</ecNumber>
    </recommendedName>
</protein>
<dbReference type="EMBL" id="JBJKBG010000003">
    <property type="protein sequence ID" value="KAL3747754.1"/>
    <property type="molecule type" value="Genomic_DNA"/>
</dbReference>
<dbReference type="InterPro" id="IPR035897">
    <property type="entry name" value="Toll_tir_struct_dom_sf"/>
</dbReference>
<keyword evidence="3" id="KW-0520">NAD</keyword>
<dbReference type="Pfam" id="PF01582">
    <property type="entry name" value="TIR"/>
    <property type="match status" value="1"/>
</dbReference>
<dbReference type="Gene3D" id="3.40.50.10140">
    <property type="entry name" value="Toll/interleukin-1 receptor homology (TIR) domain"/>
    <property type="match status" value="1"/>
</dbReference>
<dbReference type="SUPFAM" id="SSF52200">
    <property type="entry name" value="Toll/Interleukin receptor TIR domain"/>
    <property type="match status" value="1"/>
</dbReference>
<evidence type="ECO:0000313" key="7">
    <source>
        <dbReference type="Proteomes" id="UP001634007"/>
    </source>
</evidence>
<dbReference type="Proteomes" id="UP001634007">
    <property type="component" value="Unassembled WGS sequence"/>
</dbReference>
<evidence type="ECO:0000256" key="1">
    <source>
        <dbReference type="ARBA" id="ARBA00011982"/>
    </source>
</evidence>
<keyword evidence="7" id="KW-1185">Reference proteome</keyword>
<name>A0ABD3L7E8_EUCGL</name>
<dbReference type="EC" id="3.2.2.6" evidence="1"/>
<dbReference type="AlphaFoldDB" id="A0ABD3L7E8"/>
<evidence type="ECO:0000256" key="2">
    <source>
        <dbReference type="ARBA" id="ARBA00022801"/>
    </source>
</evidence>
<accession>A0ABD3L7E8</accession>
<feature type="domain" description="TIR" evidence="5">
    <location>
        <begin position="1"/>
        <end position="83"/>
    </location>
</feature>
<evidence type="ECO:0000313" key="6">
    <source>
        <dbReference type="EMBL" id="KAL3747754.1"/>
    </source>
</evidence>
<gene>
    <name evidence="6" type="ORF">ACJRO7_016544</name>
</gene>
<comment type="catalytic activity">
    <reaction evidence="4">
        <text>NAD(+) + H2O = ADP-D-ribose + nicotinamide + H(+)</text>
        <dbReference type="Rhea" id="RHEA:16301"/>
        <dbReference type="ChEBI" id="CHEBI:15377"/>
        <dbReference type="ChEBI" id="CHEBI:15378"/>
        <dbReference type="ChEBI" id="CHEBI:17154"/>
        <dbReference type="ChEBI" id="CHEBI:57540"/>
        <dbReference type="ChEBI" id="CHEBI:57967"/>
        <dbReference type="EC" id="3.2.2.6"/>
    </reaction>
    <physiologicalReaction direction="left-to-right" evidence="4">
        <dbReference type="Rhea" id="RHEA:16302"/>
    </physiologicalReaction>
</comment>
<dbReference type="PANTHER" id="PTHR32009:SF39">
    <property type="entry name" value="TIR DOMAIN-CONTAINING PROTEIN"/>
    <property type="match status" value="1"/>
</dbReference>
<reference evidence="6 7" key="1">
    <citation type="submission" date="2024-11" db="EMBL/GenBank/DDBJ databases">
        <title>Chromosome-level genome assembly of Eucalyptus globulus Labill. provides insights into its genome evolution.</title>
        <authorList>
            <person name="Li X."/>
        </authorList>
    </citation>
    <scope>NUCLEOTIDE SEQUENCE [LARGE SCALE GENOMIC DNA]</scope>
    <source>
        <strain evidence="6">CL2024</strain>
        <tissue evidence="6">Fresh tender leaves</tissue>
    </source>
</reference>
<sequence length="83" mass="9512">MFLSFRGSNTRKGFADYPYTSLTNARITVFRDNNKLDPGENIRDALVQSIKQSKISIPIISNDYASSRSCLMELARMMECQKR</sequence>
<dbReference type="InterPro" id="IPR000157">
    <property type="entry name" value="TIR_dom"/>
</dbReference>
<keyword evidence="2" id="KW-0378">Hydrolase</keyword>
<organism evidence="6 7">
    <name type="scientific">Eucalyptus globulus</name>
    <name type="common">Tasmanian blue gum</name>
    <dbReference type="NCBI Taxonomy" id="34317"/>
    <lineage>
        <taxon>Eukaryota</taxon>
        <taxon>Viridiplantae</taxon>
        <taxon>Streptophyta</taxon>
        <taxon>Embryophyta</taxon>
        <taxon>Tracheophyta</taxon>
        <taxon>Spermatophyta</taxon>
        <taxon>Magnoliopsida</taxon>
        <taxon>eudicotyledons</taxon>
        <taxon>Gunneridae</taxon>
        <taxon>Pentapetalae</taxon>
        <taxon>rosids</taxon>
        <taxon>malvids</taxon>
        <taxon>Myrtales</taxon>
        <taxon>Myrtaceae</taxon>
        <taxon>Myrtoideae</taxon>
        <taxon>Eucalypteae</taxon>
        <taxon>Eucalyptus</taxon>
    </lineage>
</organism>